<reference evidence="1" key="1">
    <citation type="submission" date="2020-05" db="EMBL/GenBank/DDBJ databases">
        <title>Mycena genomes resolve the evolution of fungal bioluminescence.</title>
        <authorList>
            <person name="Tsai I.J."/>
        </authorList>
    </citation>
    <scope>NUCLEOTIDE SEQUENCE</scope>
    <source>
        <strain evidence="1">171206Taipei</strain>
    </source>
</reference>
<dbReference type="EMBL" id="JACAZF010000003">
    <property type="protein sequence ID" value="KAF7310338.1"/>
    <property type="molecule type" value="Genomic_DNA"/>
</dbReference>
<gene>
    <name evidence="1" type="ORF">MIND_00407900</name>
</gene>
<proteinExistence type="predicted"/>
<name>A0A8H6WD18_9AGAR</name>
<organism evidence="1 2">
    <name type="scientific">Mycena indigotica</name>
    <dbReference type="NCBI Taxonomy" id="2126181"/>
    <lineage>
        <taxon>Eukaryota</taxon>
        <taxon>Fungi</taxon>
        <taxon>Dikarya</taxon>
        <taxon>Basidiomycota</taxon>
        <taxon>Agaricomycotina</taxon>
        <taxon>Agaricomycetes</taxon>
        <taxon>Agaricomycetidae</taxon>
        <taxon>Agaricales</taxon>
        <taxon>Marasmiineae</taxon>
        <taxon>Mycenaceae</taxon>
        <taxon>Mycena</taxon>
    </lineage>
</organism>
<dbReference type="AlphaFoldDB" id="A0A8H6WD18"/>
<comment type="caution">
    <text evidence="1">The sequence shown here is derived from an EMBL/GenBank/DDBJ whole genome shotgun (WGS) entry which is preliminary data.</text>
</comment>
<keyword evidence="2" id="KW-1185">Reference proteome</keyword>
<dbReference type="Proteomes" id="UP000636479">
    <property type="component" value="Unassembled WGS sequence"/>
</dbReference>
<sequence>MAAAQPPRRPVDLELVEAGAYALEAAGAVEAYETPSTVLVSLMLSRRCRRLVVVAESWGGIDKMGLELGERRAGGGVALEDMDGVVGRGMILPVRRLKPRERVVY</sequence>
<dbReference type="GeneID" id="59343419"/>
<dbReference type="RefSeq" id="XP_037223788.1">
    <property type="nucleotide sequence ID" value="XM_037360903.1"/>
</dbReference>
<accession>A0A8H6WD18</accession>
<evidence type="ECO:0000313" key="2">
    <source>
        <dbReference type="Proteomes" id="UP000636479"/>
    </source>
</evidence>
<protein>
    <submittedName>
        <fullName evidence="1">Uncharacterized protein</fullName>
    </submittedName>
</protein>
<evidence type="ECO:0000313" key="1">
    <source>
        <dbReference type="EMBL" id="KAF7310338.1"/>
    </source>
</evidence>